<dbReference type="InterPro" id="IPR036922">
    <property type="entry name" value="Rieske_2Fe-2S_sf"/>
</dbReference>
<dbReference type="RefSeq" id="WP_225911537.1">
    <property type="nucleotide sequence ID" value="NZ_AP024355.1"/>
</dbReference>
<dbReference type="CDD" id="cd03467">
    <property type="entry name" value="Rieske"/>
    <property type="match status" value="1"/>
</dbReference>
<dbReference type="InterPro" id="IPR005805">
    <property type="entry name" value="Rieske_Fe-S_prot_C"/>
</dbReference>
<name>A0ABN6E144_9BACT</name>
<evidence type="ECO:0000256" key="3">
    <source>
        <dbReference type="ARBA" id="ARBA00023004"/>
    </source>
</evidence>
<keyword evidence="9" id="KW-1185">Reference proteome</keyword>
<dbReference type="SUPFAM" id="SSF50022">
    <property type="entry name" value="ISP domain"/>
    <property type="match status" value="1"/>
</dbReference>
<evidence type="ECO:0000256" key="1">
    <source>
        <dbReference type="ARBA" id="ARBA00022714"/>
    </source>
</evidence>
<keyword evidence="2" id="KW-0479">Metal-binding</keyword>
<dbReference type="PRINTS" id="PR00162">
    <property type="entry name" value="RIESKE"/>
</dbReference>
<dbReference type="Gene3D" id="2.102.10.10">
    <property type="entry name" value="Rieske [2Fe-2S] iron-sulphur domain"/>
    <property type="match status" value="1"/>
</dbReference>
<dbReference type="InterPro" id="IPR017941">
    <property type="entry name" value="Rieske_2Fe-2S"/>
</dbReference>
<evidence type="ECO:0000256" key="6">
    <source>
        <dbReference type="ARBA" id="ARBA00034078"/>
    </source>
</evidence>
<keyword evidence="3" id="KW-0408">Iron</keyword>
<evidence type="ECO:0000256" key="5">
    <source>
        <dbReference type="ARBA" id="ARBA00023157"/>
    </source>
</evidence>
<dbReference type="Pfam" id="PF00355">
    <property type="entry name" value="Rieske"/>
    <property type="match status" value="1"/>
</dbReference>
<gene>
    <name evidence="8" type="ORF">DESUT3_31520</name>
</gene>
<proteinExistence type="predicted"/>
<dbReference type="PROSITE" id="PS51296">
    <property type="entry name" value="RIESKE"/>
    <property type="match status" value="1"/>
</dbReference>
<dbReference type="PANTHER" id="PTHR10134">
    <property type="entry name" value="CYTOCHROME B-C1 COMPLEX SUBUNIT RIESKE, MITOCHONDRIAL"/>
    <property type="match status" value="1"/>
</dbReference>
<reference evidence="8 9" key="1">
    <citation type="journal article" date="2016" name="C (Basel)">
        <title>Selective Growth of and Electricity Production by Marine Exoelectrogenic Bacteria in Self-Aggregated Hydrogel of Microbially Reduced Graphene Oxide.</title>
        <authorList>
            <person name="Yoshida N."/>
            <person name="Goto Y."/>
            <person name="Miyata Y."/>
        </authorList>
    </citation>
    <scope>NUCLEOTIDE SEQUENCE [LARGE SCALE GENOMIC DNA]</scope>
    <source>
        <strain evidence="8 9">NIT-T3</strain>
    </source>
</reference>
<keyword evidence="1" id="KW-0001">2Fe-2S</keyword>
<dbReference type="Proteomes" id="UP001319827">
    <property type="component" value="Chromosome"/>
</dbReference>
<dbReference type="InterPro" id="IPR014349">
    <property type="entry name" value="Rieske_Fe-S_prot"/>
</dbReference>
<comment type="cofactor">
    <cofactor evidence="6">
        <name>[2Fe-2S] cluster</name>
        <dbReference type="ChEBI" id="CHEBI:190135"/>
    </cofactor>
</comment>
<evidence type="ECO:0000256" key="4">
    <source>
        <dbReference type="ARBA" id="ARBA00023014"/>
    </source>
</evidence>
<keyword evidence="5" id="KW-1015">Disulfide bond</keyword>
<dbReference type="EMBL" id="AP024355">
    <property type="protein sequence ID" value="BCR06083.1"/>
    <property type="molecule type" value="Genomic_DNA"/>
</dbReference>
<evidence type="ECO:0000259" key="7">
    <source>
        <dbReference type="PROSITE" id="PS51296"/>
    </source>
</evidence>
<reference evidence="8 9" key="2">
    <citation type="journal article" date="2021" name="Int. J. Syst. Evol. Microbiol.">
        <title>Isolation and Polyphasic Characterization of Desulfuromonas versatilis sp. Nov., an Electrogenic Bacteria Capable of Versatile Metabolism Isolated from a Graphene Oxide-Reducing Enrichment Culture.</title>
        <authorList>
            <person name="Xie L."/>
            <person name="Yoshida N."/>
            <person name="Ishii S."/>
            <person name="Meng L."/>
        </authorList>
    </citation>
    <scope>NUCLEOTIDE SEQUENCE [LARGE SCALE GENOMIC DNA]</scope>
    <source>
        <strain evidence="8 9">NIT-T3</strain>
    </source>
</reference>
<organism evidence="8 9">
    <name type="scientific">Desulfuromonas versatilis</name>
    <dbReference type="NCBI Taxonomy" id="2802975"/>
    <lineage>
        <taxon>Bacteria</taxon>
        <taxon>Pseudomonadati</taxon>
        <taxon>Thermodesulfobacteriota</taxon>
        <taxon>Desulfuromonadia</taxon>
        <taxon>Desulfuromonadales</taxon>
        <taxon>Desulfuromonadaceae</taxon>
        <taxon>Desulfuromonas</taxon>
    </lineage>
</organism>
<protein>
    <submittedName>
        <fullName evidence="8">Cytochrome b6</fullName>
    </submittedName>
</protein>
<accession>A0ABN6E144</accession>
<keyword evidence="4" id="KW-0411">Iron-sulfur</keyword>
<feature type="domain" description="Rieske" evidence="7">
    <location>
        <begin position="18"/>
        <end position="107"/>
    </location>
</feature>
<sequence length="109" mass="11777">MLAWKFLVPAGRRASRAVVEVAKQEIPLEGALVFRESRVALIRSGAEVYALSLVCTHLGCTVNVTPQNLVCPCHGSVFNRVGEVVSGPAPRALRRLATEDLGERVRVLA</sequence>
<evidence type="ECO:0000256" key="2">
    <source>
        <dbReference type="ARBA" id="ARBA00022723"/>
    </source>
</evidence>
<evidence type="ECO:0000313" key="9">
    <source>
        <dbReference type="Proteomes" id="UP001319827"/>
    </source>
</evidence>
<evidence type="ECO:0000313" key="8">
    <source>
        <dbReference type="EMBL" id="BCR06083.1"/>
    </source>
</evidence>